<dbReference type="Pfam" id="PF02470">
    <property type="entry name" value="MlaD"/>
    <property type="match status" value="1"/>
</dbReference>
<gene>
    <name evidence="2" type="primary">pqiB_1</name>
    <name evidence="2" type="ORF">EHSB41UT_01170</name>
</gene>
<dbReference type="PANTHER" id="PTHR33371:SF4">
    <property type="entry name" value="INTERMEMBRANE PHOSPHOLIPID TRANSPORT SYSTEM BINDING PROTEIN MLAD"/>
    <property type="match status" value="1"/>
</dbReference>
<keyword evidence="3" id="KW-1185">Reference proteome</keyword>
<reference evidence="2 3" key="1">
    <citation type="submission" date="2017-03" db="EMBL/GenBank/DDBJ databases">
        <authorList>
            <person name="Afonso C.L."/>
            <person name="Miller P.J."/>
            <person name="Scott M.A."/>
            <person name="Spackman E."/>
            <person name="Goraichik I."/>
            <person name="Dimitrov K.M."/>
            <person name="Suarez D.L."/>
            <person name="Swayne D.E."/>
        </authorList>
    </citation>
    <scope>NUCLEOTIDE SEQUENCE [LARGE SCALE GENOMIC DNA]</scope>
    <source>
        <strain evidence="2">SB41UT1</strain>
    </source>
</reference>
<name>A0A1X7AHE2_9GAMM</name>
<sequence>MNTSTRAVGVGLFIILMLALGVGMALVVSGGDFWDEDDMRYELVYNSSVKGLETGAPVTLKGVQIGEVVTVKARFYKSSNTPLNSIVVNIDPGRIDFDEETHGGLEDILLDDGLSAKLKMQSFLTGRLYIELDYYRDKPQTILVDTIHPQIPTVPSDLEKLNDFNDIDFVQMADHLQQVLDDIHNLTSSPDFQNLPAQMNKTLVAIENSSNKLGRSADAIGQDLEEAMTSLKDSMNSVKGATAKIDGHLAPDSPLIYRLNESLESLTHAATAVEELAETLEEQPEALLTGKREKQP</sequence>
<organism evidence="2 3">
    <name type="scientific">Parendozoicomonas haliclonae</name>
    <dbReference type="NCBI Taxonomy" id="1960125"/>
    <lineage>
        <taxon>Bacteria</taxon>
        <taxon>Pseudomonadati</taxon>
        <taxon>Pseudomonadota</taxon>
        <taxon>Gammaproteobacteria</taxon>
        <taxon>Oceanospirillales</taxon>
        <taxon>Endozoicomonadaceae</taxon>
        <taxon>Parendozoicomonas</taxon>
    </lineage>
</organism>
<dbReference type="InterPro" id="IPR003399">
    <property type="entry name" value="Mce/MlaD"/>
</dbReference>
<dbReference type="PANTHER" id="PTHR33371">
    <property type="entry name" value="INTERMEMBRANE PHOSPHOLIPID TRANSPORT SYSTEM BINDING PROTEIN MLAD-RELATED"/>
    <property type="match status" value="1"/>
</dbReference>
<dbReference type="RefSeq" id="WP_087107812.1">
    <property type="nucleotide sequence ID" value="NZ_CBCSCN010000001.1"/>
</dbReference>
<accession>A0A1X7AHE2</accession>
<protein>
    <submittedName>
        <fullName evidence="2">Paraquat-inducible protein B</fullName>
    </submittedName>
</protein>
<dbReference type="Proteomes" id="UP000196573">
    <property type="component" value="Unassembled WGS sequence"/>
</dbReference>
<feature type="domain" description="Mce/MlaD" evidence="1">
    <location>
        <begin position="45"/>
        <end position="134"/>
    </location>
</feature>
<dbReference type="InterPro" id="IPR052336">
    <property type="entry name" value="MlaD_Phospholipid_Transporter"/>
</dbReference>
<evidence type="ECO:0000313" key="3">
    <source>
        <dbReference type="Proteomes" id="UP000196573"/>
    </source>
</evidence>
<evidence type="ECO:0000313" key="2">
    <source>
        <dbReference type="EMBL" id="SMA40297.1"/>
    </source>
</evidence>
<proteinExistence type="predicted"/>
<dbReference type="AlphaFoldDB" id="A0A1X7AHE2"/>
<dbReference type="OrthoDB" id="9806984at2"/>
<dbReference type="EMBL" id="FWPT01000002">
    <property type="protein sequence ID" value="SMA40297.1"/>
    <property type="molecule type" value="Genomic_DNA"/>
</dbReference>
<evidence type="ECO:0000259" key="1">
    <source>
        <dbReference type="Pfam" id="PF02470"/>
    </source>
</evidence>